<feature type="region of interest" description="Disordered" evidence="2">
    <location>
        <begin position="1"/>
        <end position="119"/>
    </location>
</feature>
<name>A0A8H8DHD9_9FUNG</name>
<feature type="coiled-coil region" evidence="1">
    <location>
        <begin position="127"/>
        <end position="161"/>
    </location>
</feature>
<feature type="compositionally biased region" description="Low complexity" evidence="2">
    <location>
        <begin position="508"/>
        <end position="536"/>
    </location>
</feature>
<feature type="region of interest" description="Disordered" evidence="2">
    <location>
        <begin position="373"/>
        <end position="393"/>
    </location>
</feature>
<proteinExistence type="predicted"/>
<feature type="compositionally biased region" description="Low complexity" evidence="2">
    <location>
        <begin position="25"/>
        <end position="36"/>
    </location>
</feature>
<feature type="region of interest" description="Disordered" evidence="2">
    <location>
        <begin position="451"/>
        <end position="573"/>
    </location>
</feature>
<dbReference type="AlphaFoldDB" id="A0A8H8DHD9"/>
<feature type="compositionally biased region" description="Acidic residues" evidence="2">
    <location>
        <begin position="559"/>
        <end position="569"/>
    </location>
</feature>
<evidence type="ECO:0000313" key="3">
    <source>
        <dbReference type="EMBL" id="KAG5458271.1"/>
    </source>
</evidence>
<gene>
    <name evidence="3" type="ORF">BJ554DRAFT_1534</name>
</gene>
<keyword evidence="4" id="KW-1185">Reference proteome</keyword>
<dbReference type="Proteomes" id="UP000673691">
    <property type="component" value="Unassembled WGS sequence"/>
</dbReference>
<sequence length="599" mass="63904">MMALLADIDDDDDDDQGRRSGTETPDFFADADPVAGGDDDDGSPAERPVVRPTGEAAPPESDRRPGNKRRPAQLSKQRPGTRPAAPPRRPTPAREPPPKDPVPVFRARPAPNAPRPPAPVSSFAHKTHELIQALRQLTEKSENLEAELQQLSAENIVLRRVLATVAESVTDGDVLLDALEAQGVVLTEADSMRDISEPGMSSLRAALINVAKNISINRDFDVRAQLPTTPLFLERTNESENVPATSLGGGVQPIIPPQLAQLLSSVPRETRAQLEPQVRNVCCTLPFHGNRDAAAQIVDFANSGNVEDAPAVINRPETAPVELAMPQRSSDELKFEEAKPAGTQRLTIARAKSSARKSRPRTPAAVRTALFRTSKRNERPPGLSRCPEAEGVGQERIASGQPFGLSHVRCRRSAFAAFAAAPAAAKGHHHSHHSPGPRQVQILRRRVPLPVHAGNPARSPGPVLPGAARVRDDARGRAAEDEAVAAAVRDRENQNFTAGGADPAAFLPPVAGGSSPAPSSSRRGAAGLPAAPGARPVFGRAASKRGLSGRREPRPTAQSEEENGDDMPESPDAQAIRRVALSVRKGERTDAWLISNAFK</sequence>
<organism evidence="3 4">
    <name type="scientific">Olpidium bornovanus</name>
    <dbReference type="NCBI Taxonomy" id="278681"/>
    <lineage>
        <taxon>Eukaryota</taxon>
        <taxon>Fungi</taxon>
        <taxon>Fungi incertae sedis</taxon>
        <taxon>Olpidiomycota</taxon>
        <taxon>Olpidiomycotina</taxon>
        <taxon>Olpidiomycetes</taxon>
        <taxon>Olpidiales</taxon>
        <taxon>Olpidiaceae</taxon>
        <taxon>Olpidium</taxon>
    </lineage>
</organism>
<feature type="compositionally biased region" description="Pro residues" evidence="2">
    <location>
        <begin position="84"/>
        <end position="101"/>
    </location>
</feature>
<comment type="caution">
    <text evidence="3">The sequence shown here is derived from an EMBL/GenBank/DDBJ whole genome shotgun (WGS) entry which is preliminary data.</text>
</comment>
<dbReference type="EMBL" id="JAEFCI010008749">
    <property type="protein sequence ID" value="KAG5458271.1"/>
    <property type="molecule type" value="Genomic_DNA"/>
</dbReference>
<evidence type="ECO:0000313" key="4">
    <source>
        <dbReference type="Proteomes" id="UP000673691"/>
    </source>
</evidence>
<keyword evidence="1" id="KW-0175">Coiled coil</keyword>
<protein>
    <submittedName>
        <fullName evidence="3">Uncharacterized protein</fullName>
    </submittedName>
</protein>
<evidence type="ECO:0000256" key="2">
    <source>
        <dbReference type="SAM" id="MobiDB-lite"/>
    </source>
</evidence>
<feature type="compositionally biased region" description="Basic and acidic residues" evidence="2">
    <location>
        <begin position="469"/>
        <end position="480"/>
    </location>
</feature>
<accession>A0A8H8DHD9</accession>
<evidence type="ECO:0000256" key="1">
    <source>
        <dbReference type="SAM" id="Coils"/>
    </source>
</evidence>
<reference evidence="3 4" key="1">
    <citation type="journal article" name="Sci. Rep.">
        <title>Genome-scale phylogenetic analyses confirm Olpidium as the closest living zoosporic fungus to the non-flagellated, terrestrial fungi.</title>
        <authorList>
            <person name="Chang Y."/>
            <person name="Rochon D."/>
            <person name="Sekimoto S."/>
            <person name="Wang Y."/>
            <person name="Chovatia M."/>
            <person name="Sandor L."/>
            <person name="Salamov A."/>
            <person name="Grigoriev I.V."/>
            <person name="Stajich J.E."/>
            <person name="Spatafora J.W."/>
        </authorList>
    </citation>
    <scope>NUCLEOTIDE SEQUENCE [LARGE SCALE GENOMIC DNA]</scope>
    <source>
        <strain evidence="3">S191</strain>
    </source>
</reference>